<dbReference type="PROSITE" id="PS00862">
    <property type="entry name" value="OX2_COVAL_FAD"/>
    <property type="match status" value="1"/>
</dbReference>
<evidence type="ECO:0000256" key="7">
    <source>
        <dbReference type="SAM" id="SignalP"/>
    </source>
</evidence>
<feature type="chain" id="PRO_5045299312" evidence="7">
    <location>
        <begin position="23"/>
        <end position="499"/>
    </location>
</feature>
<evidence type="ECO:0000256" key="6">
    <source>
        <dbReference type="SAM" id="MobiDB-lite"/>
    </source>
</evidence>
<evidence type="ECO:0000256" key="4">
    <source>
        <dbReference type="ARBA" id="ARBA00022827"/>
    </source>
</evidence>
<protein>
    <submittedName>
        <fullName evidence="9">FAD-binding oxidoreductase</fullName>
    </submittedName>
</protein>
<keyword evidence="10" id="KW-1185">Reference proteome</keyword>
<comment type="cofactor">
    <cofactor evidence="1">
        <name>FAD</name>
        <dbReference type="ChEBI" id="CHEBI:57692"/>
    </cofactor>
</comment>
<accession>A0ABW1LKF9</accession>
<dbReference type="Pfam" id="PF01565">
    <property type="entry name" value="FAD_binding_4"/>
    <property type="match status" value="1"/>
</dbReference>
<dbReference type="InterPro" id="IPR016169">
    <property type="entry name" value="FAD-bd_PCMH_sub2"/>
</dbReference>
<proteinExistence type="inferred from homology"/>
<dbReference type="Gene3D" id="3.30.465.10">
    <property type="match status" value="1"/>
</dbReference>
<feature type="region of interest" description="Disordered" evidence="6">
    <location>
        <begin position="21"/>
        <end position="51"/>
    </location>
</feature>
<comment type="similarity">
    <text evidence="2">Belongs to the oxygen-dependent FAD-linked oxidoreductase family.</text>
</comment>
<dbReference type="InterPro" id="IPR036318">
    <property type="entry name" value="FAD-bd_PCMH-like_sf"/>
</dbReference>
<keyword evidence="7" id="KW-0732">Signal</keyword>
<keyword evidence="4" id="KW-0274">FAD</keyword>
<evidence type="ECO:0000313" key="9">
    <source>
        <dbReference type="EMBL" id="MFC6043928.1"/>
    </source>
</evidence>
<feature type="compositionally biased region" description="Low complexity" evidence="6">
    <location>
        <begin position="21"/>
        <end position="50"/>
    </location>
</feature>
<gene>
    <name evidence="9" type="ORF">ACFPYL_12610</name>
</gene>
<dbReference type="PANTHER" id="PTHR42973">
    <property type="entry name" value="BINDING OXIDOREDUCTASE, PUTATIVE (AFU_ORTHOLOGUE AFUA_1G17690)-RELATED"/>
    <property type="match status" value="1"/>
</dbReference>
<comment type="caution">
    <text evidence="9">The sequence shown here is derived from an EMBL/GenBank/DDBJ whole genome shotgun (WGS) entry which is preliminary data.</text>
</comment>
<dbReference type="Gene3D" id="3.40.462.20">
    <property type="match status" value="1"/>
</dbReference>
<dbReference type="InterPro" id="IPR006093">
    <property type="entry name" value="Oxy_OxRdtase_FAD_BS"/>
</dbReference>
<keyword evidence="3" id="KW-0285">Flavoprotein</keyword>
<dbReference type="EMBL" id="JBHSRJ010000004">
    <property type="protein sequence ID" value="MFC6043928.1"/>
    <property type="molecule type" value="Genomic_DNA"/>
</dbReference>
<evidence type="ECO:0000256" key="1">
    <source>
        <dbReference type="ARBA" id="ARBA00001974"/>
    </source>
</evidence>
<dbReference type="InterPro" id="IPR016167">
    <property type="entry name" value="FAD-bd_PCMH_sub1"/>
</dbReference>
<dbReference type="Pfam" id="PF08031">
    <property type="entry name" value="BBE"/>
    <property type="match status" value="1"/>
</dbReference>
<feature type="domain" description="FAD-binding PCMH-type" evidence="8">
    <location>
        <begin position="83"/>
        <end position="255"/>
    </location>
</feature>
<evidence type="ECO:0000256" key="3">
    <source>
        <dbReference type="ARBA" id="ARBA00022630"/>
    </source>
</evidence>
<reference evidence="10" key="1">
    <citation type="journal article" date="2019" name="Int. J. Syst. Evol. Microbiol.">
        <title>The Global Catalogue of Microorganisms (GCM) 10K type strain sequencing project: providing services to taxonomists for standard genome sequencing and annotation.</title>
        <authorList>
            <consortium name="The Broad Institute Genomics Platform"/>
            <consortium name="The Broad Institute Genome Sequencing Center for Infectious Disease"/>
            <person name="Wu L."/>
            <person name="Ma J."/>
        </authorList>
    </citation>
    <scope>NUCLEOTIDE SEQUENCE [LARGE SCALE GENOMIC DNA]</scope>
    <source>
        <strain evidence="10">CCUG 54522</strain>
    </source>
</reference>
<dbReference type="SUPFAM" id="SSF56176">
    <property type="entry name" value="FAD-binding/transporter-associated domain-like"/>
    <property type="match status" value="1"/>
</dbReference>
<evidence type="ECO:0000259" key="8">
    <source>
        <dbReference type="PROSITE" id="PS51387"/>
    </source>
</evidence>
<sequence>MTTWTRRAVLGAGALGALSACSSDGSPTPAPGPTGSASSASSASPTPTGTVPWAQLRRSVQGALARPQDAAYDQVRLLQNPRYDGQRPLAVLSVASAQDVATGLRFAQDHDLPVAVRSGGHSYPGWSGGGSPRALVIDCRPLHDVRLDGQTATIGAGATLAPVYDTIGGAGRAIAGGSCATVGIGGLTLGGGVGVLTRAMGLTCDAVTAMTVVTADGTVRTASADEEPDLYWALRGGGGGHLGVVTSFDLVTVAAPTVSTVYLEWPFSAAADVIAAWMDWAPGADDRLWSTLKALGGGTHPGGPTLLLSGTWTGPTSAFDGQLAGLLDHVPAPSVRSTNTRSYQAQMAAFAGSGARESFGATSHVAYDALDAAGIHDLLDQVQAAQSSGLKEAGISIDALGGKVRDLAPGDTAFVHREALATVQYTATFPPGTGTSADAYVRGFRAAMVPHWGEHAYVNYADPTISDYQAAYFGANADRLAQARATYDPDGFFTQPQDF</sequence>
<dbReference type="PROSITE" id="PS51257">
    <property type="entry name" value="PROKAR_LIPOPROTEIN"/>
    <property type="match status" value="1"/>
</dbReference>
<evidence type="ECO:0000256" key="2">
    <source>
        <dbReference type="ARBA" id="ARBA00005466"/>
    </source>
</evidence>
<dbReference type="InterPro" id="IPR016166">
    <property type="entry name" value="FAD-bd_PCMH"/>
</dbReference>
<dbReference type="Gene3D" id="3.30.43.10">
    <property type="entry name" value="Uridine Diphospho-n-acetylenolpyruvylglucosamine Reductase, domain 2"/>
    <property type="match status" value="1"/>
</dbReference>
<evidence type="ECO:0000313" key="10">
    <source>
        <dbReference type="Proteomes" id="UP001596135"/>
    </source>
</evidence>
<dbReference type="RefSeq" id="WP_379154386.1">
    <property type="nucleotide sequence ID" value="NZ_JBHSRJ010000004.1"/>
</dbReference>
<dbReference type="InterPro" id="IPR050416">
    <property type="entry name" value="FAD-linked_Oxidoreductase"/>
</dbReference>
<feature type="signal peptide" evidence="7">
    <location>
        <begin position="1"/>
        <end position="22"/>
    </location>
</feature>
<dbReference type="Proteomes" id="UP001596135">
    <property type="component" value="Unassembled WGS sequence"/>
</dbReference>
<evidence type="ECO:0000256" key="5">
    <source>
        <dbReference type="ARBA" id="ARBA00023002"/>
    </source>
</evidence>
<dbReference type="InterPro" id="IPR012951">
    <property type="entry name" value="BBE"/>
</dbReference>
<dbReference type="PROSITE" id="PS51387">
    <property type="entry name" value="FAD_PCMH"/>
    <property type="match status" value="1"/>
</dbReference>
<keyword evidence="5" id="KW-0560">Oxidoreductase</keyword>
<name>A0ABW1LKF9_9ACTN</name>
<organism evidence="9 10">
    <name type="scientific">Nocardioides hankookensis</name>
    <dbReference type="NCBI Taxonomy" id="443157"/>
    <lineage>
        <taxon>Bacteria</taxon>
        <taxon>Bacillati</taxon>
        <taxon>Actinomycetota</taxon>
        <taxon>Actinomycetes</taxon>
        <taxon>Propionibacteriales</taxon>
        <taxon>Nocardioidaceae</taxon>
        <taxon>Nocardioides</taxon>
    </lineage>
</organism>
<dbReference type="PANTHER" id="PTHR42973:SF39">
    <property type="entry name" value="FAD-BINDING PCMH-TYPE DOMAIN-CONTAINING PROTEIN"/>
    <property type="match status" value="1"/>
</dbReference>
<dbReference type="InterPro" id="IPR006094">
    <property type="entry name" value="Oxid_FAD_bind_N"/>
</dbReference>